<dbReference type="EMBL" id="CP066690">
    <property type="protein sequence ID" value="QQG45634.1"/>
    <property type="molecule type" value="Genomic_DNA"/>
</dbReference>
<evidence type="ECO:0000313" key="2">
    <source>
        <dbReference type="Proteomes" id="UP000595618"/>
    </source>
</evidence>
<protein>
    <submittedName>
        <fullName evidence="1">Uncharacterized protein</fullName>
    </submittedName>
</protein>
<proteinExistence type="predicted"/>
<dbReference type="Proteomes" id="UP000595618">
    <property type="component" value="Chromosome"/>
</dbReference>
<organism evidence="1 2">
    <name type="scientific">Candidatus Sungiibacteriota bacterium</name>
    <dbReference type="NCBI Taxonomy" id="2750080"/>
    <lineage>
        <taxon>Bacteria</taxon>
        <taxon>Candidatus Sungiibacteriota</taxon>
    </lineage>
</organism>
<gene>
    <name evidence="1" type="ORF">HYW89_01805</name>
</gene>
<reference evidence="1 2" key="1">
    <citation type="submission" date="2020-07" db="EMBL/GenBank/DDBJ databases">
        <title>Huge and variable diversity of episymbiotic CPR bacteria and DPANN archaea in groundwater ecosystems.</title>
        <authorList>
            <person name="He C.Y."/>
            <person name="Keren R."/>
            <person name="Whittaker M."/>
            <person name="Farag I.F."/>
            <person name="Doudna J."/>
            <person name="Cate J.H.D."/>
            <person name="Banfield J.F."/>
        </authorList>
    </citation>
    <scope>NUCLEOTIDE SEQUENCE [LARGE SCALE GENOMIC DNA]</scope>
    <source>
        <strain evidence="1">NC_groundwater_541_Ag_S-0.1um_46_50</strain>
    </source>
</reference>
<evidence type="ECO:0000313" key="1">
    <source>
        <dbReference type="EMBL" id="QQG45634.1"/>
    </source>
</evidence>
<dbReference type="AlphaFoldDB" id="A0A7T5UQA9"/>
<name>A0A7T5UQA9_9BACT</name>
<sequence length="197" mass="22880">MGEHYMADGFYQGRITSIKRAESRNVYEDEHRKQLVVSVDGVPFLVHKRDVCRPLRRGALVVFTANGGWISYDPYKFDQKWHYRIEWLAEEAKKRNVKGSRHGFKVCVFDQLQVPVPHTDVWKKGPFMSEKLKPDTVFRPALKFPTDMNRRDQKFFQGTMRAIAAGVPINPLPESAYRERCPHYPFSPFKAICGDCA</sequence>
<accession>A0A7T5UQA9</accession>